<comment type="caution">
    <text evidence="10">The sequence shown here is derived from an EMBL/GenBank/DDBJ whole genome shotgun (WGS) entry which is preliminary data.</text>
</comment>
<feature type="transmembrane region" description="Helical" evidence="9">
    <location>
        <begin position="171"/>
        <end position="192"/>
    </location>
</feature>
<dbReference type="RefSeq" id="WP_149472900.1">
    <property type="nucleotide sequence ID" value="NZ_JAGGMB010000003.1"/>
</dbReference>
<dbReference type="Pfam" id="PF01235">
    <property type="entry name" value="Na_Ala_symp"/>
    <property type="match status" value="1"/>
</dbReference>
<reference evidence="10" key="1">
    <citation type="submission" date="2021-03" db="EMBL/GenBank/DDBJ databases">
        <title>Genomic Encyclopedia of Type Strains, Phase IV (KMG-IV): sequencing the most valuable type-strain genomes for metagenomic binning, comparative biology and taxonomic classification.</title>
        <authorList>
            <person name="Goeker M."/>
        </authorList>
    </citation>
    <scope>NUCLEOTIDE SEQUENCE</scope>
    <source>
        <strain evidence="10">DSM 107338</strain>
    </source>
</reference>
<feature type="transmembrane region" description="Helical" evidence="9">
    <location>
        <begin position="347"/>
        <end position="369"/>
    </location>
</feature>
<evidence type="ECO:0000256" key="5">
    <source>
        <dbReference type="ARBA" id="ARBA00022692"/>
    </source>
</evidence>
<dbReference type="PANTHER" id="PTHR30330">
    <property type="entry name" value="AGSS FAMILY TRANSPORTER, SODIUM-ALANINE"/>
    <property type="match status" value="1"/>
</dbReference>
<feature type="transmembrane region" description="Helical" evidence="9">
    <location>
        <begin position="293"/>
        <end position="316"/>
    </location>
</feature>
<dbReference type="AlphaFoldDB" id="A0A9X1CEH1"/>
<keyword evidence="6 9" id="KW-0769">Symport</keyword>
<dbReference type="InterPro" id="IPR001463">
    <property type="entry name" value="Na/Ala_symport"/>
</dbReference>
<organism evidence="10 11">
    <name type="scientific">Oceanobacillus polygoni</name>
    <dbReference type="NCBI Taxonomy" id="1235259"/>
    <lineage>
        <taxon>Bacteria</taxon>
        <taxon>Bacillati</taxon>
        <taxon>Bacillota</taxon>
        <taxon>Bacilli</taxon>
        <taxon>Bacillales</taxon>
        <taxon>Bacillaceae</taxon>
        <taxon>Oceanobacillus</taxon>
    </lineage>
</organism>
<evidence type="ECO:0000256" key="7">
    <source>
        <dbReference type="ARBA" id="ARBA00022989"/>
    </source>
</evidence>
<feature type="transmembrane region" description="Helical" evidence="9">
    <location>
        <begin position="67"/>
        <end position="86"/>
    </location>
</feature>
<feature type="transmembrane region" description="Helical" evidence="9">
    <location>
        <begin position="139"/>
        <end position="159"/>
    </location>
</feature>
<dbReference type="Proteomes" id="UP001138793">
    <property type="component" value="Unassembled WGS sequence"/>
</dbReference>
<evidence type="ECO:0000256" key="3">
    <source>
        <dbReference type="ARBA" id="ARBA00022448"/>
    </source>
</evidence>
<feature type="transmembrane region" description="Helical" evidence="9">
    <location>
        <begin position="415"/>
        <end position="438"/>
    </location>
</feature>
<keyword evidence="4 9" id="KW-1003">Cell membrane</keyword>
<keyword evidence="8 9" id="KW-0472">Membrane</keyword>
<feature type="transmembrane region" description="Helical" evidence="9">
    <location>
        <begin position="204"/>
        <end position="225"/>
    </location>
</feature>
<keyword evidence="3 9" id="KW-0813">Transport</keyword>
<dbReference type="EMBL" id="JAGGMB010000003">
    <property type="protein sequence ID" value="MBP2077065.1"/>
    <property type="molecule type" value="Genomic_DNA"/>
</dbReference>
<comment type="similarity">
    <text evidence="2 9">Belongs to the alanine or glycine:cation symporter (AGCS) (TC 2.A.25) family.</text>
</comment>
<dbReference type="NCBIfam" id="TIGR00835">
    <property type="entry name" value="agcS"/>
    <property type="match status" value="1"/>
</dbReference>
<feature type="transmembrane region" description="Helical" evidence="9">
    <location>
        <begin position="390"/>
        <end position="409"/>
    </location>
</feature>
<dbReference type="GO" id="GO:0005886">
    <property type="term" value="C:plasma membrane"/>
    <property type="evidence" value="ECO:0007669"/>
    <property type="project" value="UniProtKB-SubCell"/>
</dbReference>
<comment type="subcellular location">
    <subcellularLocation>
        <location evidence="1 9">Cell membrane</location>
        <topology evidence="1 9">Multi-pass membrane protein</topology>
    </subcellularLocation>
</comment>
<keyword evidence="5 9" id="KW-0812">Transmembrane</keyword>
<gene>
    <name evidence="10" type="ORF">J2Z64_001296</name>
</gene>
<evidence type="ECO:0000256" key="9">
    <source>
        <dbReference type="RuleBase" id="RU363064"/>
    </source>
</evidence>
<evidence type="ECO:0000256" key="6">
    <source>
        <dbReference type="ARBA" id="ARBA00022847"/>
    </source>
</evidence>
<evidence type="ECO:0000256" key="1">
    <source>
        <dbReference type="ARBA" id="ARBA00004651"/>
    </source>
</evidence>
<evidence type="ECO:0000256" key="2">
    <source>
        <dbReference type="ARBA" id="ARBA00009261"/>
    </source>
</evidence>
<keyword evidence="7 9" id="KW-1133">Transmembrane helix</keyword>
<protein>
    <submittedName>
        <fullName evidence="10">AGCS family alanine or glycine:cation symporter</fullName>
    </submittedName>
</protein>
<feature type="transmembrane region" description="Helical" evidence="9">
    <location>
        <begin position="12"/>
        <end position="35"/>
    </location>
</feature>
<dbReference type="Gene3D" id="1.20.1740.10">
    <property type="entry name" value="Amino acid/polyamine transporter I"/>
    <property type="match status" value="1"/>
</dbReference>
<evidence type="ECO:0000313" key="11">
    <source>
        <dbReference type="Proteomes" id="UP001138793"/>
    </source>
</evidence>
<dbReference type="PANTHER" id="PTHR30330:SF7">
    <property type="entry name" value="SODIUM_PROTON-DEPENDENT ALANINE CARRIER PROTEIN YRBD-RELATED"/>
    <property type="match status" value="1"/>
</dbReference>
<name>A0A9X1CEH1_9BACI</name>
<sequence length="499" mass="54100">MDSFISWLNEIIWSPVLVYFILGVGLFYSIVTRFFHIRYVKEMIKLTFSGNGSKAGVSSFQALSMSIGSRVGIGNIAGVATAITLGGPGAIFWMWVMAFFSASTAFIETTLAQIYKVKQDDEYRGGTPYYIGKGLKLEWFAAIFAIVTMISMTILVPGIQVNTIALSLEGAFGINPVITGSFLVLLLAAVIFGGVKRIAKTAEIIVPVMAISYIVICIIILLANFTEIPNVISLIYSSAINPDATFGGIIGSAIAWGVQRGAFSNAAGFGSETFESGAAEVSHPVKQGLVQALSVYITTLIICSATAFMVIITGMYNVELENGTTVVNNIGGVEAGSSNVQLAVESVIPGLGGPFVAIAIFFFAFTSLITYSYKAETSLAYINRNRKVKVTWPLTVLKFGLLITVFYNSTNSASLAWGFGDLGFGVMAWLNMIAILFLTKPALKALKDYEMQRKQGKDPVFKPSKLGIKNADFWEEEYDSKEEISSKEEQVSKKERKII</sequence>
<evidence type="ECO:0000256" key="4">
    <source>
        <dbReference type="ARBA" id="ARBA00022475"/>
    </source>
</evidence>
<dbReference type="GO" id="GO:0005283">
    <property type="term" value="F:amino acid:sodium symporter activity"/>
    <property type="evidence" value="ECO:0007669"/>
    <property type="project" value="InterPro"/>
</dbReference>
<evidence type="ECO:0000256" key="8">
    <source>
        <dbReference type="ARBA" id="ARBA00023136"/>
    </source>
</evidence>
<dbReference type="FunFam" id="1.20.1740.10:FF:000004">
    <property type="entry name" value="Sodium:alanine symporter family protein"/>
    <property type="match status" value="1"/>
</dbReference>
<dbReference type="OrthoDB" id="9804874at2"/>
<evidence type="ECO:0000313" key="10">
    <source>
        <dbReference type="EMBL" id="MBP2077065.1"/>
    </source>
</evidence>
<proteinExistence type="inferred from homology"/>
<accession>A0A9X1CEH1</accession>
<dbReference type="PRINTS" id="PR00175">
    <property type="entry name" value="NAALASMPORT"/>
</dbReference>
<keyword evidence="11" id="KW-1185">Reference proteome</keyword>